<feature type="domain" description="DUF6680" evidence="2">
    <location>
        <begin position="1"/>
        <end position="156"/>
    </location>
</feature>
<dbReference type="PATRIC" id="fig|927704.6.peg.1118"/>
<dbReference type="eggNOG" id="ENOG5032TGS">
    <property type="taxonomic scope" value="Bacteria"/>
</dbReference>
<reference evidence="3 4" key="1">
    <citation type="submission" date="2011-10" db="EMBL/GenBank/DDBJ databases">
        <title>Whole genome sequence of Selenomonas ruminantium subsp. lactilytica TAM6421.</title>
        <authorList>
            <person name="Oguchi A."/>
            <person name="Ankai A."/>
            <person name="Kaneko J."/>
            <person name="Yamada-Narita S."/>
            <person name="Fukui S."/>
            <person name="Takahashi M."/>
            <person name="Onodera T."/>
            <person name="Kojima S."/>
            <person name="Fushimi T."/>
            <person name="Abe N."/>
            <person name="Kamio Y."/>
            <person name="Yamazaki S."/>
            <person name="Fujita N."/>
        </authorList>
    </citation>
    <scope>NUCLEOTIDE SEQUENCE [LARGE SCALE GENOMIC DNA]</scope>
    <source>
        <strain evidence="4">NBRC 103574 / TAM6421</strain>
    </source>
</reference>
<proteinExistence type="predicted"/>
<dbReference type="EMBL" id="AP012292">
    <property type="protein sequence ID" value="BAL82795.1"/>
    <property type="molecule type" value="Genomic_DNA"/>
</dbReference>
<name>I0GPV8_SELRL</name>
<keyword evidence="1" id="KW-0472">Membrane</keyword>
<dbReference type="RefSeq" id="WP_014424232.1">
    <property type="nucleotide sequence ID" value="NC_017068.1"/>
</dbReference>
<evidence type="ECO:0000313" key="4">
    <source>
        <dbReference type="Proteomes" id="UP000007887"/>
    </source>
</evidence>
<dbReference type="KEGG" id="sri:SELR_10870"/>
<dbReference type="Pfam" id="PF20385">
    <property type="entry name" value="DUF6680"/>
    <property type="match status" value="1"/>
</dbReference>
<accession>I0GPV8</accession>
<keyword evidence="1" id="KW-0812">Transmembrane</keyword>
<gene>
    <name evidence="3" type="ordered locus">SELR_10870</name>
</gene>
<keyword evidence="1" id="KW-1133">Transmembrane helix</keyword>
<dbReference type="HOGENOM" id="CLU_1607790_0_0_9"/>
<feature type="transmembrane region" description="Helical" evidence="1">
    <location>
        <begin position="6"/>
        <end position="26"/>
    </location>
</feature>
<dbReference type="OrthoDB" id="2002809at2"/>
<sequence length="165" mass="19443">MEWKDILNIIAIVIAPIAASVIAVWLQNRSEKRKDKMYIFKVLMTSRIYGWTPEKVNVLNIIDIVFSDDKKVRVAWKDLSDKYNVENPDQLHLKKIEQAQYKLIEAIANSLGYKNTITWEEIQNPYIPRGMVEQIENQKNMQQMYMEAISGVSRIVNRQEQRENK</sequence>
<dbReference type="InterPro" id="IPR046502">
    <property type="entry name" value="DUF6680"/>
</dbReference>
<organism evidence="3 4">
    <name type="scientific">Selenomonas ruminantium subsp. lactilytica (strain NBRC 103574 / TAM6421)</name>
    <dbReference type="NCBI Taxonomy" id="927704"/>
    <lineage>
        <taxon>Bacteria</taxon>
        <taxon>Bacillati</taxon>
        <taxon>Bacillota</taxon>
        <taxon>Negativicutes</taxon>
        <taxon>Selenomonadales</taxon>
        <taxon>Selenomonadaceae</taxon>
        <taxon>Selenomonas</taxon>
    </lineage>
</organism>
<dbReference type="AlphaFoldDB" id="I0GPV8"/>
<dbReference type="Proteomes" id="UP000007887">
    <property type="component" value="Chromosome"/>
</dbReference>
<protein>
    <recommendedName>
        <fullName evidence="2">DUF6680 domain-containing protein</fullName>
    </recommendedName>
</protein>
<evidence type="ECO:0000259" key="2">
    <source>
        <dbReference type="Pfam" id="PF20385"/>
    </source>
</evidence>
<evidence type="ECO:0000256" key="1">
    <source>
        <dbReference type="SAM" id="Phobius"/>
    </source>
</evidence>
<evidence type="ECO:0000313" key="3">
    <source>
        <dbReference type="EMBL" id="BAL82795.1"/>
    </source>
</evidence>